<dbReference type="RefSeq" id="WP_087141510.1">
    <property type="nucleotide sequence ID" value="NZ_FUIE01000079.1"/>
</dbReference>
<accession>A0A1R4GL79</accession>
<dbReference type="Proteomes" id="UP000195766">
    <property type="component" value="Unassembled WGS sequence"/>
</dbReference>
<reference evidence="1 2" key="1">
    <citation type="submission" date="2017-02" db="EMBL/GenBank/DDBJ databases">
        <authorList>
            <person name="Peterson S.W."/>
        </authorList>
    </citation>
    <scope>NUCLEOTIDE SEQUENCE [LARGE SCALE GENOMIC DNA]</scope>
    <source>
        <strain evidence="1 2">3F5N</strain>
    </source>
</reference>
<dbReference type="OrthoDB" id="7432804at2"/>
<proteinExistence type="predicted"/>
<evidence type="ECO:0000313" key="1">
    <source>
        <dbReference type="EMBL" id="SJM68823.1"/>
    </source>
</evidence>
<evidence type="ECO:0000313" key="2">
    <source>
        <dbReference type="Proteomes" id="UP000195766"/>
    </source>
</evidence>
<gene>
    <name evidence="1" type="ORF">FM111_13635</name>
</gene>
<sequence length="125" mass="13420">MRQTMARLVVCTTCRLSPDEPVDADGVSGGLRLLQAVAAAAERAPELRIEEQACLWACRSHCTVYLAQGGKPAYLAGTFAPTADAAEAIVDFARRYAASPDGAVPYRDWPEGMKGHFIARLPQDA</sequence>
<dbReference type="AlphaFoldDB" id="A0A1R4GL79"/>
<protein>
    <recommendedName>
        <fullName evidence="3">Metal-binding protein</fullName>
    </recommendedName>
</protein>
<name>A0A1R4GL79_BREDI</name>
<dbReference type="Pfam" id="PF07845">
    <property type="entry name" value="DUF1636"/>
    <property type="match status" value="1"/>
</dbReference>
<dbReference type="InterPro" id="IPR012863">
    <property type="entry name" value="DUF1636"/>
</dbReference>
<organism evidence="1 2">
    <name type="scientific">Brevundimonas diminuta 3F5N</name>
    <dbReference type="NCBI Taxonomy" id="1255603"/>
    <lineage>
        <taxon>Bacteria</taxon>
        <taxon>Pseudomonadati</taxon>
        <taxon>Pseudomonadota</taxon>
        <taxon>Alphaproteobacteria</taxon>
        <taxon>Caulobacterales</taxon>
        <taxon>Caulobacteraceae</taxon>
        <taxon>Brevundimonas</taxon>
    </lineage>
</organism>
<evidence type="ECO:0008006" key="3">
    <source>
        <dbReference type="Google" id="ProtNLM"/>
    </source>
</evidence>
<dbReference type="EMBL" id="FUIE01000079">
    <property type="protein sequence ID" value="SJM68823.1"/>
    <property type="molecule type" value="Genomic_DNA"/>
</dbReference>